<evidence type="ECO:0000313" key="2">
    <source>
        <dbReference type="Proteomes" id="UP000183371"/>
    </source>
</evidence>
<sequence length="66" mass="7466">MLTSHELREKAFLLTQQKNAGHFCRGAIQFLRVALFSAHASDTEVYGFFESLFGWAVWEDGESING</sequence>
<gene>
    <name evidence="1" type="ORF">SAMN05444141_102556</name>
</gene>
<dbReference type="Proteomes" id="UP000183371">
    <property type="component" value="Unassembled WGS sequence"/>
</dbReference>
<protein>
    <submittedName>
        <fullName evidence="1">Uncharacterized protein</fullName>
    </submittedName>
</protein>
<dbReference type="EMBL" id="FPBD01000002">
    <property type="protein sequence ID" value="SFT65325.1"/>
    <property type="molecule type" value="Genomic_DNA"/>
</dbReference>
<keyword evidence="2" id="KW-1185">Reference proteome</keyword>
<dbReference type="AlphaFoldDB" id="A0A1I6ZRX0"/>
<reference evidence="2" key="1">
    <citation type="submission" date="2016-10" db="EMBL/GenBank/DDBJ databases">
        <authorList>
            <person name="Varghese N."/>
            <person name="Submissions S."/>
        </authorList>
    </citation>
    <scope>NUCLEOTIDE SEQUENCE [LARGE SCALE GENOMIC DNA]</scope>
    <source>
        <strain evidence="2">DSM 17465</strain>
    </source>
</reference>
<accession>A0A1I6ZRX0</accession>
<proteinExistence type="predicted"/>
<organism evidence="1 2">
    <name type="scientific">Pseudovibrio denitrificans</name>
    <dbReference type="NCBI Taxonomy" id="258256"/>
    <lineage>
        <taxon>Bacteria</taxon>
        <taxon>Pseudomonadati</taxon>
        <taxon>Pseudomonadota</taxon>
        <taxon>Alphaproteobacteria</taxon>
        <taxon>Hyphomicrobiales</taxon>
        <taxon>Stappiaceae</taxon>
        <taxon>Pseudovibrio</taxon>
    </lineage>
</organism>
<evidence type="ECO:0000313" key="1">
    <source>
        <dbReference type="EMBL" id="SFT65325.1"/>
    </source>
</evidence>
<name>A0A1I6ZRX0_9HYPH</name>